<evidence type="ECO:0008006" key="2">
    <source>
        <dbReference type="Google" id="ProtNLM"/>
    </source>
</evidence>
<sequence length="115" mass="13114">MRTVLILFTLLLVSCIKNEPDVVLINRSDIDYDSALIFVSEANQTVFRNVKIDSRHAGSIRFDTTVIGDGCYQLEVYNKGELKHQKCFGYYTNGASLNRSFEIEIQKDSVLIEMN</sequence>
<accession>A0AA49JCH6</accession>
<dbReference type="RefSeq" id="WP_302123145.1">
    <property type="nucleotide sequence ID" value="NZ_CP129968.2"/>
</dbReference>
<dbReference type="AlphaFoldDB" id="A0AA49JCH6"/>
<dbReference type="KEGG" id="marp:QYS47_18055"/>
<organism evidence="1">
    <name type="scientific">Marivirga arenosa</name>
    <dbReference type="NCBI Taxonomy" id="3059076"/>
    <lineage>
        <taxon>Bacteria</taxon>
        <taxon>Pseudomonadati</taxon>
        <taxon>Bacteroidota</taxon>
        <taxon>Cytophagia</taxon>
        <taxon>Cytophagales</taxon>
        <taxon>Marivirgaceae</taxon>
        <taxon>Marivirga</taxon>
    </lineage>
</organism>
<protein>
    <recommendedName>
        <fullName evidence="2">Lipoprotein</fullName>
    </recommendedName>
</protein>
<dbReference type="PROSITE" id="PS51257">
    <property type="entry name" value="PROKAR_LIPOPROTEIN"/>
    <property type="match status" value="1"/>
</dbReference>
<name>A0AA49JCH6_9BACT</name>
<dbReference type="EMBL" id="CP129968">
    <property type="protein sequence ID" value="WKK79329.1"/>
    <property type="molecule type" value="Genomic_DNA"/>
</dbReference>
<gene>
    <name evidence="1" type="ORF">QYS47_18055</name>
</gene>
<evidence type="ECO:0000313" key="1">
    <source>
        <dbReference type="EMBL" id="WKK79329.1"/>
    </source>
</evidence>
<dbReference type="Proteomes" id="UP001232019">
    <property type="component" value="Chromosome"/>
</dbReference>
<reference evidence="1" key="1">
    <citation type="submission" date="2023-08" db="EMBL/GenBank/DDBJ databases">
        <title>Comparative genomics and taxonomic characterization of three novel marine species of genus Marivirga.</title>
        <authorList>
            <person name="Muhammad N."/>
            <person name="Kim S.-G."/>
        </authorList>
    </citation>
    <scope>NUCLEOTIDE SEQUENCE</scope>
    <source>
        <strain evidence="1">BKB1-2</strain>
    </source>
</reference>
<proteinExistence type="predicted"/>